<dbReference type="Proteomes" id="UP000198341">
    <property type="component" value="Chromosome 11"/>
</dbReference>
<feature type="region of interest" description="Disordered" evidence="1">
    <location>
        <begin position="47"/>
        <end position="110"/>
    </location>
</feature>
<dbReference type="AlphaFoldDB" id="K8EKC9"/>
<gene>
    <name evidence="2" type="ordered locus">Bathy11g01540</name>
</gene>
<reference evidence="2 3" key="1">
    <citation type="submission" date="2011-10" db="EMBL/GenBank/DDBJ databases">
        <authorList>
            <person name="Genoscope - CEA"/>
        </authorList>
    </citation>
    <scope>NUCLEOTIDE SEQUENCE [LARGE SCALE GENOMIC DNA]</scope>
    <source>
        <strain evidence="2 3">RCC 1105</strain>
    </source>
</reference>
<organism evidence="2 3">
    <name type="scientific">Bathycoccus prasinos</name>
    <dbReference type="NCBI Taxonomy" id="41875"/>
    <lineage>
        <taxon>Eukaryota</taxon>
        <taxon>Viridiplantae</taxon>
        <taxon>Chlorophyta</taxon>
        <taxon>Mamiellophyceae</taxon>
        <taxon>Mamiellales</taxon>
        <taxon>Bathycoccaceae</taxon>
        <taxon>Bathycoccus</taxon>
    </lineage>
</organism>
<feature type="compositionally biased region" description="Polar residues" evidence="1">
    <location>
        <begin position="540"/>
        <end position="569"/>
    </location>
</feature>
<proteinExistence type="predicted"/>
<dbReference type="RefSeq" id="XP_007510357.1">
    <property type="nucleotide sequence ID" value="XM_007510295.1"/>
</dbReference>
<dbReference type="KEGG" id="bpg:Bathy11g01540"/>
<evidence type="ECO:0000256" key="1">
    <source>
        <dbReference type="SAM" id="MobiDB-lite"/>
    </source>
</evidence>
<accession>K8EKC9</accession>
<feature type="region of interest" description="Disordered" evidence="1">
    <location>
        <begin position="540"/>
        <end position="571"/>
    </location>
</feature>
<name>K8EKC9_9CHLO</name>
<dbReference type="EMBL" id="FO082268">
    <property type="protein sequence ID" value="CCO18702.1"/>
    <property type="molecule type" value="Genomic_DNA"/>
</dbReference>
<evidence type="ECO:0000313" key="3">
    <source>
        <dbReference type="Proteomes" id="UP000198341"/>
    </source>
</evidence>
<feature type="compositionally biased region" description="Basic and acidic residues" evidence="1">
    <location>
        <begin position="47"/>
        <end position="61"/>
    </location>
</feature>
<sequence>MALVSTKRSLAIAFLWLAVASLCGLFVSRVELDFVFTKFPRRKELSLRSGKGKETKEETMKTTKKRSVDDDDDDGVGGDENNRSEMMRFKGGRNRPQPLRPKGQGEDESNGFGCVSIENLFFVREMCLLDVNMENSAEYEGYKKMSARLTVRKKMKDDDKGGFEWSCGDSVRVAFETSDALFGPVNSPIFEEREEESGEKVCGEFPVEAIVPREGEQYRGIRAKVWLLHVDGEGLQDPVKEKPFPENLMAKANNCPPCDGPIVYNIRRTFPGKVYVDEKDYFVSENMEEDVGAGENVLEDAAGFTKSYKNTKEDESTHGWYKMEAYNERHENPSEELAWKREGSKIPFCTNGDGAGRWVFSKKMYRTQSEEDALEWRYYGCKIKHVSGLKLNRCLEKVGPVKFAGESTLGHVYEAFLQHLNKTEYFWPTRHDLDARKVYGRLDLLRAQNDHSDFHGIDMVNKNLFDEIHNHKRTANVKFENVVILQGANDAARYSIEKFREKMKTFVETVVRYRETSNESEQVRLKRLVWVTAPTRQYKSSSGPGDSMCPNGSSSESMRTCSAGNSGQAHTDVGTTRWHGIESGTDANVPPNLYGTHERRQLLNQIAKKMLRENEKMLADEVYIVDYESLTAALPSDYNYDGEHWGCPWRSWENRRGSGYSCKGLANVVVSNIISHFLGCKDLHL</sequence>
<dbReference type="OrthoDB" id="10577616at2759"/>
<keyword evidence="3" id="KW-1185">Reference proteome</keyword>
<evidence type="ECO:0000313" key="2">
    <source>
        <dbReference type="EMBL" id="CCO18702.1"/>
    </source>
</evidence>
<protein>
    <submittedName>
        <fullName evidence="2">Uncharacterized protein</fullName>
    </submittedName>
</protein>
<dbReference type="GeneID" id="19012834"/>